<feature type="region of interest" description="Disordered" evidence="1">
    <location>
        <begin position="52"/>
        <end position="87"/>
    </location>
</feature>
<dbReference type="RefSeq" id="WP_017741671.1">
    <property type="nucleotide sequence ID" value="NZ_KQ976354.1"/>
</dbReference>
<comment type="caution">
    <text evidence="2">The sequence shown here is derived from an EMBL/GenBank/DDBJ whole genome shotgun (WGS) entry which is preliminary data.</text>
</comment>
<dbReference type="Proteomes" id="UP000076925">
    <property type="component" value="Unassembled WGS sequence"/>
</dbReference>
<dbReference type="STRING" id="128403.WA1_20515"/>
<sequence>MTNLISNAIAHISALLKEFQVKRFVAVVLVGFLVLTTSVNAERGAQAVTKRVDQAVHQDGSDRPKTTGEWNREARKTEDAPVQRAQRIAKESAEAVKDLGSVYPDTVKRTAGDRD</sequence>
<keyword evidence="3" id="KW-1185">Reference proteome</keyword>
<evidence type="ECO:0000313" key="3">
    <source>
        <dbReference type="Proteomes" id="UP000076925"/>
    </source>
</evidence>
<accession>A0A139XCF2</accession>
<dbReference type="AlphaFoldDB" id="A0A139XCF2"/>
<dbReference type="OrthoDB" id="467131at2"/>
<gene>
    <name evidence="2" type="ORF">WA1_20515</name>
</gene>
<name>A0A139XCF2_9CYAN</name>
<evidence type="ECO:0000313" key="2">
    <source>
        <dbReference type="EMBL" id="KYC42355.1"/>
    </source>
</evidence>
<dbReference type="EMBL" id="ANNX02000020">
    <property type="protein sequence ID" value="KYC42355.1"/>
    <property type="molecule type" value="Genomic_DNA"/>
</dbReference>
<reference evidence="2 3" key="1">
    <citation type="journal article" date="2013" name="Genome Biol. Evol.">
        <title>Genomes of Stigonematalean cyanobacteria (subsection V) and the evolution of oxygenic photosynthesis from prokaryotes to plastids.</title>
        <authorList>
            <person name="Dagan T."/>
            <person name="Roettger M."/>
            <person name="Stucken K."/>
            <person name="Landan G."/>
            <person name="Koch R."/>
            <person name="Major P."/>
            <person name="Gould S.B."/>
            <person name="Goremykin V.V."/>
            <person name="Rippka R."/>
            <person name="Tandeau de Marsac N."/>
            <person name="Gugger M."/>
            <person name="Lockhart P.J."/>
            <person name="Allen J.F."/>
            <person name="Brune I."/>
            <person name="Maus I."/>
            <person name="Puhler A."/>
            <person name="Martin W.F."/>
        </authorList>
    </citation>
    <scope>NUCLEOTIDE SEQUENCE [LARGE SCALE GENOMIC DNA]</scope>
    <source>
        <strain evidence="2 3">PCC 7110</strain>
    </source>
</reference>
<proteinExistence type="predicted"/>
<protein>
    <submittedName>
        <fullName evidence="2">Uncharacterized protein</fullName>
    </submittedName>
</protein>
<feature type="compositionally biased region" description="Basic and acidic residues" evidence="1">
    <location>
        <begin position="52"/>
        <end position="81"/>
    </location>
</feature>
<organism evidence="2 3">
    <name type="scientific">Scytonema hofmannii PCC 7110</name>
    <dbReference type="NCBI Taxonomy" id="128403"/>
    <lineage>
        <taxon>Bacteria</taxon>
        <taxon>Bacillati</taxon>
        <taxon>Cyanobacteriota</taxon>
        <taxon>Cyanophyceae</taxon>
        <taxon>Nostocales</taxon>
        <taxon>Scytonemataceae</taxon>
        <taxon>Scytonema</taxon>
    </lineage>
</organism>
<evidence type="ECO:0000256" key="1">
    <source>
        <dbReference type="SAM" id="MobiDB-lite"/>
    </source>
</evidence>